<keyword evidence="3" id="KW-0963">Cytoplasm</keyword>
<dbReference type="InParanoid" id="A0A1V9XUL2"/>
<evidence type="ECO:0000256" key="2">
    <source>
        <dbReference type="ARBA" id="ARBA00022448"/>
    </source>
</evidence>
<reference evidence="5 6" key="1">
    <citation type="journal article" date="2017" name="Gigascience">
        <title>Draft genome of the honey bee ectoparasitic mite, Tropilaelaps mercedesae, is shaped by the parasitic life history.</title>
        <authorList>
            <person name="Dong X."/>
            <person name="Armstrong S.D."/>
            <person name="Xia D."/>
            <person name="Makepeace B.L."/>
            <person name="Darby A.C."/>
            <person name="Kadowaki T."/>
        </authorList>
    </citation>
    <scope>NUCLEOTIDE SEQUENCE [LARGE SCALE GENOMIC DNA]</scope>
    <source>
        <strain evidence="5">Wuxi-XJTLU</strain>
    </source>
</reference>
<dbReference type="STRING" id="418985.A0A1V9XUL2"/>
<comment type="subcellular location">
    <subcellularLocation>
        <location evidence="1">Cytoplasm</location>
    </subcellularLocation>
</comment>
<evidence type="ECO:0000256" key="1">
    <source>
        <dbReference type="ARBA" id="ARBA00004496"/>
    </source>
</evidence>
<dbReference type="Gene3D" id="2.130.10.10">
    <property type="entry name" value="YVTN repeat-like/Quinoprotein amine dehydrogenase"/>
    <property type="match status" value="1"/>
</dbReference>
<dbReference type="InterPro" id="IPR015943">
    <property type="entry name" value="WD40/YVTN_repeat-like_dom_sf"/>
</dbReference>
<dbReference type="EMBL" id="MNPL01003867">
    <property type="protein sequence ID" value="OQR77180.1"/>
    <property type="molecule type" value="Genomic_DNA"/>
</dbReference>
<gene>
    <name evidence="5" type="ORF">BIW11_07280</name>
</gene>
<keyword evidence="6" id="KW-1185">Reference proteome</keyword>
<dbReference type="GO" id="GO:0016558">
    <property type="term" value="P:protein import into peroxisome matrix"/>
    <property type="evidence" value="ECO:0007669"/>
    <property type="project" value="InterPro"/>
</dbReference>
<dbReference type="GO" id="GO:0005829">
    <property type="term" value="C:cytosol"/>
    <property type="evidence" value="ECO:0007669"/>
    <property type="project" value="TreeGrafter"/>
</dbReference>
<keyword evidence="2" id="KW-0813">Transport</keyword>
<organism evidence="5 6">
    <name type="scientific">Tropilaelaps mercedesae</name>
    <dbReference type="NCBI Taxonomy" id="418985"/>
    <lineage>
        <taxon>Eukaryota</taxon>
        <taxon>Metazoa</taxon>
        <taxon>Ecdysozoa</taxon>
        <taxon>Arthropoda</taxon>
        <taxon>Chelicerata</taxon>
        <taxon>Arachnida</taxon>
        <taxon>Acari</taxon>
        <taxon>Parasitiformes</taxon>
        <taxon>Mesostigmata</taxon>
        <taxon>Gamasina</taxon>
        <taxon>Dermanyssoidea</taxon>
        <taxon>Laelapidae</taxon>
        <taxon>Tropilaelaps</taxon>
    </lineage>
</organism>
<keyword evidence="5" id="KW-0675">Receptor</keyword>
<name>A0A1V9XUL2_9ACAR</name>
<dbReference type="InterPro" id="IPR036322">
    <property type="entry name" value="WD40_repeat_dom_sf"/>
</dbReference>
<dbReference type="PANTHER" id="PTHR46027">
    <property type="entry name" value="PEROXISOMAL TARGETING SIGNAL 2 RECEPTOR"/>
    <property type="match status" value="1"/>
</dbReference>
<evidence type="ECO:0000256" key="3">
    <source>
        <dbReference type="ARBA" id="ARBA00022490"/>
    </source>
</evidence>
<evidence type="ECO:0000313" key="5">
    <source>
        <dbReference type="EMBL" id="OQR77180.1"/>
    </source>
</evidence>
<sequence>MGTVPGLIATVTTTQGRQMVAIRFRPRGLRRPSDHSGFSLHVFVRFVTLLWSQYHQRRGESDLRIVCAAAADGNVVLFNSEDGAMVGLIKEHAREACSVEWNPTPTVQLILSASWLYFQASQQLVYFATWAPHNPGLLCCTSGDGRVSLWDIRNPDSHTAIPVW</sequence>
<proteinExistence type="predicted"/>
<dbReference type="GO" id="GO:0005053">
    <property type="term" value="F:peroxisome matrix targeting signal-2 binding"/>
    <property type="evidence" value="ECO:0007669"/>
    <property type="project" value="InterPro"/>
</dbReference>
<protein>
    <submittedName>
        <fullName evidence="5">Peroxisomal targeting signal 2 receptor-like</fullName>
    </submittedName>
</protein>
<accession>A0A1V9XUL2</accession>
<evidence type="ECO:0000256" key="4">
    <source>
        <dbReference type="ARBA" id="ARBA00022927"/>
    </source>
</evidence>
<dbReference type="PANTHER" id="PTHR46027:SF1">
    <property type="entry name" value="PEROXISOMAL TARGETING SIGNAL 2 RECEPTOR"/>
    <property type="match status" value="1"/>
</dbReference>
<dbReference type="OrthoDB" id="273771at2759"/>
<keyword evidence="4" id="KW-0653">Protein transport</keyword>
<dbReference type="Proteomes" id="UP000192247">
    <property type="component" value="Unassembled WGS sequence"/>
</dbReference>
<evidence type="ECO:0000313" key="6">
    <source>
        <dbReference type="Proteomes" id="UP000192247"/>
    </source>
</evidence>
<dbReference type="AlphaFoldDB" id="A0A1V9XUL2"/>
<comment type="caution">
    <text evidence="5">The sequence shown here is derived from an EMBL/GenBank/DDBJ whole genome shotgun (WGS) entry which is preliminary data.</text>
</comment>
<dbReference type="GO" id="GO:0005782">
    <property type="term" value="C:peroxisomal matrix"/>
    <property type="evidence" value="ECO:0007669"/>
    <property type="project" value="TreeGrafter"/>
</dbReference>
<dbReference type="InterPro" id="IPR044536">
    <property type="entry name" value="PEX7"/>
</dbReference>
<dbReference type="SUPFAM" id="SSF50978">
    <property type="entry name" value="WD40 repeat-like"/>
    <property type="match status" value="1"/>
</dbReference>